<feature type="region of interest" description="Disordered" evidence="3">
    <location>
        <begin position="407"/>
        <end position="459"/>
    </location>
</feature>
<feature type="domain" description="Tyrosine-protein phosphatase" evidence="4">
    <location>
        <begin position="665"/>
        <end position="929"/>
    </location>
</feature>
<feature type="region of interest" description="Disordered" evidence="3">
    <location>
        <begin position="1"/>
        <end position="52"/>
    </location>
</feature>
<dbReference type="PROSITE" id="PS50055">
    <property type="entry name" value="TYR_PHOSPHATASE_PTP"/>
    <property type="match status" value="1"/>
</dbReference>
<dbReference type="InterPro" id="IPR029021">
    <property type="entry name" value="Prot-tyrosine_phosphatase-like"/>
</dbReference>
<organism evidence="7 8">
    <name type="scientific">Sporisorium graminicola</name>
    <dbReference type="NCBI Taxonomy" id="280036"/>
    <lineage>
        <taxon>Eukaryota</taxon>
        <taxon>Fungi</taxon>
        <taxon>Dikarya</taxon>
        <taxon>Basidiomycota</taxon>
        <taxon>Ustilaginomycotina</taxon>
        <taxon>Ustilaginomycetes</taxon>
        <taxon>Ustilaginales</taxon>
        <taxon>Ustilaginaceae</taxon>
        <taxon>Sporisorium</taxon>
    </lineage>
</organism>
<name>A0A4U7KVQ1_9BASI</name>
<dbReference type="InterPro" id="IPR000242">
    <property type="entry name" value="PTP_cat"/>
</dbReference>
<dbReference type="GeneID" id="40725301"/>
<dbReference type="PRINTS" id="PR00700">
    <property type="entry name" value="PRTYPHPHTASE"/>
</dbReference>
<feature type="region of interest" description="Disordered" evidence="3">
    <location>
        <begin position="792"/>
        <end position="831"/>
    </location>
</feature>
<dbReference type="SMART" id="SM00450">
    <property type="entry name" value="RHOD"/>
    <property type="match status" value="1"/>
</dbReference>
<feature type="compositionally biased region" description="Low complexity" evidence="3">
    <location>
        <begin position="170"/>
        <end position="191"/>
    </location>
</feature>
<dbReference type="InterPro" id="IPR036873">
    <property type="entry name" value="Rhodanese-like_dom_sf"/>
</dbReference>
<dbReference type="PROSITE" id="PS50056">
    <property type="entry name" value="TYR_PHOSPHATASE_2"/>
    <property type="match status" value="1"/>
</dbReference>
<feature type="domain" description="Rhodanese" evidence="6">
    <location>
        <begin position="236"/>
        <end position="281"/>
    </location>
</feature>
<dbReference type="InterPro" id="IPR003595">
    <property type="entry name" value="Tyr_Pase_cat"/>
</dbReference>
<dbReference type="SUPFAM" id="SSF52821">
    <property type="entry name" value="Rhodanese/Cell cycle control phosphatase"/>
    <property type="match status" value="1"/>
</dbReference>
<feature type="compositionally biased region" description="Low complexity" evidence="3">
    <location>
        <begin position="1188"/>
        <end position="1198"/>
    </location>
</feature>
<accession>A0A4U7KVQ1</accession>
<feature type="compositionally biased region" description="Basic and acidic residues" evidence="3">
    <location>
        <begin position="820"/>
        <end position="830"/>
    </location>
</feature>
<dbReference type="PROSITE" id="PS50206">
    <property type="entry name" value="RHODANESE_3"/>
    <property type="match status" value="1"/>
</dbReference>
<feature type="compositionally biased region" description="Low complexity" evidence="3">
    <location>
        <begin position="1257"/>
        <end position="1278"/>
    </location>
</feature>
<feature type="compositionally biased region" description="Polar residues" evidence="3">
    <location>
        <begin position="478"/>
        <end position="487"/>
    </location>
</feature>
<evidence type="ECO:0000259" key="5">
    <source>
        <dbReference type="PROSITE" id="PS50056"/>
    </source>
</evidence>
<protein>
    <recommendedName>
        <fullName evidence="2">protein-tyrosine-phosphatase</fullName>
        <ecNumber evidence="2">3.1.3.48</ecNumber>
    </recommendedName>
</protein>
<dbReference type="SUPFAM" id="SSF52799">
    <property type="entry name" value="(Phosphotyrosine protein) phosphatases II"/>
    <property type="match status" value="1"/>
</dbReference>
<dbReference type="EMBL" id="SRRM01000007">
    <property type="protein sequence ID" value="TKY88775.1"/>
    <property type="molecule type" value="Genomic_DNA"/>
</dbReference>
<dbReference type="KEGG" id="sgra:EX895_002406"/>
<dbReference type="InterPro" id="IPR016130">
    <property type="entry name" value="Tyr_Pase_AS"/>
</dbReference>
<evidence type="ECO:0000256" key="1">
    <source>
        <dbReference type="ARBA" id="ARBA00009649"/>
    </source>
</evidence>
<feature type="compositionally biased region" description="Polar residues" evidence="3">
    <location>
        <begin position="1114"/>
        <end position="1141"/>
    </location>
</feature>
<feature type="compositionally biased region" description="Low complexity" evidence="3">
    <location>
        <begin position="27"/>
        <end position="38"/>
    </location>
</feature>
<gene>
    <name evidence="7" type="ORF">EX895_002406</name>
</gene>
<feature type="compositionally biased region" description="Polar residues" evidence="3">
    <location>
        <begin position="1069"/>
        <end position="1101"/>
    </location>
</feature>
<dbReference type="RefSeq" id="XP_029740760.1">
    <property type="nucleotide sequence ID" value="XM_029883005.1"/>
</dbReference>
<dbReference type="SMART" id="SM00194">
    <property type="entry name" value="PTPc"/>
    <property type="match status" value="1"/>
</dbReference>
<feature type="region of interest" description="Disordered" evidence="3">
    <location>
        <begin position="296"/>
        <end position="316"/>
    </location>
</feature>
<keyword evidence="8" id="KW-1185">Reference proteome</keyword>
<feature type="compositionally biased region" description="Polar residues" evidence="3">
    <location>
        <begin position="500"/>
        <end position="520"/>
    </location>
</feature>
<feature type="compositionally biased region" description="Low complexity" evidence="3">
    <location>
        <begin position="805"/>
        <end position="814"/>
    </location>
</feature>
<proteinExistence type="inferred from homology"/>
<sequence>MMSTQPPEAVTKTKSRRSLLPSLNFGSSSSNTAASPSTRGPLPSSATAPSDAQPDYFATVHVPDTNAPNLGTTRIASPFALATPLVSTSGARLQSRPNANLADSNDVEPHPWAKLFPEGGMTTALPDGFRMGRLGVPPTPAASADSGVDKLKLPGSSSTIPADFRRNLNLPTKLRSSQSSSLSLPLPTGSNSRGGASTPDLTKFKALDVDGLAEALIPPAWKQQSQASSSSTRPTTPENVLILDIRPSTSYSMARIASSINICAPSTLLKRPAITVERIEDEMLGSTSDRRRFMRWRKGPLKPKAGEKSDPTDEASLDAVRKRGATISLPEEPGVNKIIVLDTDTCRIDGTGNATAGGGGPCLIGVLKKFEAAGFAGELCWLVGGFNKLVRSKKAQDFIDTGALVKTSEDEHSSNSTSSVAPQGAVDVRSRKPPTLKLNGVAATPSLGSPAEASDERKSLVQPRGLPMEAFQNQSIVAGWPGQSTSPAKDANQRGAGDSSRLNLAGRQQDQKASNSDSNFATQAAGANRPAAACANPFFDNIRQNRELQHGITEKIPMELPNMTESQMQQLPPFLEKLVHMSEADRALALAQAFFDVEKAEQNRLIATMQQHSAESDQDPRSKDFARAQAAALLKQSSSGQNLDSASCHAFPFSIAAALERGADNRYNNIWTYEHSRVRLSKPQSAHDPGSDYLNGSFVDPPRRFGSKRRYIATQAPLPSTFVAFWTAVWEQNSRVIVMLTREHESGRLQSHPYWLNTAYGESIRLTKLEEVVLDEAGQTLRAEECNGVLGQDQDGGALFPSMPSQSSSQQHSSGALEQKASERKREPTTVRRTFLLKNMSEPQAAPRKIVQLQYIAWPDYHIPETPQSLLTLMDLADSVQNAADTEACSTAAQGNTSATGPMVVHCSAGVGRTGAFIVIDAALDVLRRVRRRQKVLAGGARDARLVSEPATWDNNLVVADGPLTANDTPEVDMAPPSSPLADRFPRTPRRSLKRELSPTGMDIDSGSNHGGSSISARDISSPPPMFRSRSNESGNGTDAASILGSSLGSTGSSGSRSAGKNAPGDTPMRSTRSMQPYTSGENSGTGATSGFTNPFTSPTFRFNPLANARFRNAGSSTQNASSHDSAFTSPRQQQQESGLSANGLGSDPAVSPTRPTGLQLSSEDAWRQASSPFSEVSTPSFHGGGRSARSSFSSAAGVHSRLSSGNGGSPSGSDEGGRSIDETLMSAMNPFELSISQQAQRQQNGDDRATRGGDGVSSVATTTATAGDTSTSTVTGSNEPTPFDASSSTTSNVFGFGSHVAQLSQGMRGESVSASNSASSTLSFNDMLHNQATAGTPNTSAHSTPANSNRDQHQHRVSNSSSHDTQVLVARDHTKLSAQDAVTASGHEADEAYARGEDVIKAIVEGVREQRMSLIQTGRQFVFVYSAVLAGLLRDLQREGVA</sequence>
<comment type="caution">
    <text evidence="7">The sequence shown here is derived from an EMBL/GenBank/DDBJ whole genome shotgun (WGS) entry which is preliminary data.</text>
</comment>
<dbReference type="Pfam" id="PF00102">
    <property type="entry name" value="Y_phosphatase"/>
    <property type="match status" value="2"/>
</dbReference>
<dbReference type="Proteomes" id="UP000306050">
    <property type="component" value="Chromosome SGRAM_14"/>
</dbReference>
<evidence type="ECO:0000259" key="6">
    <source>
        <dbReference type="PROSITE" id="PS50206"/>
    </source>
</evidence>
<reference evidence="7 8" key="1">
    <citation type="submission" date="2019-05" db="EMBL/GenBank/DDBJ databases">
        <title>Sporisorium graminicola CBS 10092 draft sequencing and annotation.</title>
        <authorList>
            <person name="Solano-Gonzalez S."/>
            <person name="Caddick M.X."/>
            <person name="Darby A."/>
        </authorList>
    </citation>
    <scope>NUCLEOTIDE SEQUENCE [LARGE SCALE GENOMIC DNA]</scope>
    <source>
        <strain evidence="7 8">CBS 10092</strain>
    </source>
</reference>
<feature type="region of interest" description="Disordered" evidence="3">
    <location>
        <begin position="1331"/>
        <end position="1364"/>
    </location>
</feature>
<dbReference type="SMART" id="SM00404">
    <property type="entry name" value="PTPc_motif"/>
    <property type="match status" value="1"/>
</dbReference>
<dbReference type="InterPro" id="IPR001763">
    <property type="entry name" value="Rhodanese-like_dom"/>
</dbReference>
<dbReference type="EC" id="3.1.3.48" evidence="2"/>
<feature type="compositionally biased region" description="Polar residues" evidence="3">
    <location>
        <begin position="1279"/>
        <end position="1290"/>
    </location>
</feature>
<feature type="compositionally biased region" description="Low complexity" evidence="3">
    <location>
        <begin position="1040"/>
        <end position="1060"/>
    </location>
</feature>
<feature type="domain" description="Tyrosine specific protein phosphatases" evidence="5">
    <location>
        <begin position="874"/>
        <end position="921"/>
    </location>
</feature>
<feature type="region of interest" description="Disordered" evidence="3">
    <location>
        <begin position="962"/>
        <end position="1221"/>
    </location>
</feature>
<evidence type="ECO:0000313" key="7">
    <source>
        <dbReference type="EMBL" id="TKY88775.1"/>
    </source>
</evidence>
<evidence type="ECO:0000313" key="8">
    <source>
        <dbReference type="Proteomes" id="UP000306050"/>
    </source>
</evidence>
<dbReference type="Gene3D" id="3.90.190.10">
    <property type="entry name" value="Protein tyrosine phosphatase superfamily"/>
    <property type="match status" value="1"/>
</dbReference>
<dbReference type="OrthoDB" id="6058203at2759"/>
<feature type="compositionally biased region" description="Polar residues" evidence="3">
    <location>
        <begin position="1154"/>
        <end position="1180"/>
    </location>
</feature>
<dbReference type="GO" id="GO:0004725">
    <property type="term" value="F:protein tyrosine phosphatase activity"/>
    <property type="evidence" value="ECO:0007669"/>
    <property type="project" value="UniProtKB-EC"/>
</dbReference>
<evidence type="ECO:0000256" key="2">
    <source>
        <dbReference type="ARBA" id="ARBA00013064"/>
    </source>
</evidence>
<feature type="compositionally biased region" description="Polar residues" evidence="3">
    <location>
        <begin position="1006"/>
        <end position="1016"/>
    </location>
</feature>
<dbReference type="InterPro" id="IPR000387">
    <property type="entry name" value="Tyr_Pase_dom"/>
</dbReference>
<feature type="region of interest" description="Disordered" evidence="3">
    <location>
        <begin position="136"/>
        <end position="201"/>
    </location>
</feature>
<dbReference type="PROSITE" id="PS00383">
    <property type="entry name" value="TYR_PHOSPHATASE_1"/>
    <property type="match status" value="1"/>
</dbReference>
<comment type="similarity">
    <text evidence="1">Belongs to the protein-tyrosine phosphatase family. Non-receptor class subfamily.</text>
</comment>
<evidence type="ECO:0000256" key="3">
    <source>
        <dbReference type="SAM" id="MobiDB-lite"/>
    </source>
</evidence>
<feature type="region of interest" description="Disordered" evidence="3">
    <location>
        <begin position="218"/>
        <end position="238"/>
    </location>
</feature>
<feature type="region of interest" description="Disordered" evidence="3">
    <location>
        <begin position="1237"/>
        <end position="1290"/>
    </location>
</feature>
<dbReference type="PANTHER" id="PTHR19134">
    <property type="entry name" value="RECEPTOR-TYPE TYROSINE-PROTEIN PHOSPHATASE"/>
    <property type="match status" value="1"/>
</dbReference>
<feature type="region of interest" description="Disordered" evidence="3">
    <location>
        <begin position="478"/>
        <end position="525"/>
    </location>
</feature>
<dbReference type="InterPro" id="IPR050348">
    <property type="entry name" value="Protein-Tyr_Phosphatase"/>
</dbReference>
<dbReference type="PANTHER" id="PTHR19134:SF561">
    <property type="entry name" value="PROTEIN TYROSINE PHOSPHATASE 36E, ISOFORM A"/>
    <property type="match status" value="1"/>
</dbReference>
<evidence type="ECO:0000259" key="4">
    <source>
        <dbReference type="PROSITE" id="PS50055"/>
    </source>
</evidence>
<feature type="compositionally biased region" description="Polar residues" evidence="3">
    <location>
        <begin position="1331"/>
        <end position="1350"/>
    </location>
</feature>
<dbReference type="Gene3D" id="3.40.250.10">
    <property type="entry name" value="Rhodanese-like domain"/>
    <property type="match status" value="1"/>
</dbReference>